<dbReference type="AlphaFoldDB" id="A0A1H5P363"/>
<evidence type="ECO:0000256" key="7">
    <source>
        <dbReference type="ARBA" id="ARBA00022840"/>
    </source>
</evidence>
<keyword evidence="2" id="KW-0813">Transport</keyword>
<dbReference type="GO" id="GO:0016887">
    <property type="term" value="F:ATP hydrolysis activity"/>
    <property type="evidence" value="ECO:0007669"/>
    <property type="project" value="InterPro"/>
</dbReference>
<keyword evidence="14" id="KW-1185">Reference proteome</keyword>
<keyword evidence="4" id="KW-0997">Cell inner membrane</keyword>
<feature type="domain" description="ABC transmembrane type-1" evidence="12">
    <location>
        <begin position="40"/>
        <end position="321"/>
    </location>
</feature>
<sequence length="603" mass="63462">MSTTTPSADPTPAGALPVATPAEVRHEAGRLFRRHRGTLIIALTVHVLAAAAGLAGPFLLGRMVDTVTGDGTETRVDVLAAVLAGCIVVQALLTRVAIKRSLVLGERVFAELRDTFITRVLSLPLSTVERAGTGDLVARTTGDIDALSRTVRFAVPEILVAVVTTVLTLTAAVFAGPLVALGAIVGAPLLIVSTRWYLNRARAGYLWERAAYATINGTITETVDGARTIEALGLGDVRVTRGDDDLREAFAAEKRTLYLRSVWFPSAEMAYVLPVVATLAWGAWLASAGHATVGQVTAVVLYMVQIVDPVDRLVSWLDELQVGLTSFARVVGIANVPPDRAPTGAVPAGEDIEASDVRYAYVEGQDVLHGVSLELAHGERLAMVGPSGAGKSTLGRLLAGIHPPRQGRVDVGGVPLVDLEVDQLRREVVLVTQEHHVFVGTLRDNLALAAPSASDDDLRRALGAVDALEATDALPDGLDTVVGSGGHQVGPAFAQQIALARIVLADPHTLVLDEATSLLDPRAARHLERSLSAVLHGRTVIAIAHRLHTAHDADRVAVVEGGQIAELGSHDELVAEGGAYAALWESWHGTPASTSADAARSRR</sequence>
<dbReference type="PROSITE" id="PS50929">
    <property type="entry name" value="ABC_TM1F"/>
    <property type="match status" value="1"/>
</dbReference>
<keyword evidence="3" id="KW-1003">Cell membrane</keyword>
<dbReference type="CDD" id="cd07346">
    <property type="entry name" value="ABC_6TM_exporters"/>
    <property type="match status" value="1"/>
</dbReference>
<feature type="transmembrane region" description="Helical" evidence="10">
    <location>
        <begin position="39"/>
        <end position="58"/>
    </location>
</feature>
<accession>A0A1H5P363</accession>
<dbReference type="GO" id="GO:0015421">
    <property type="term" value="F:ABC-type oligopeptide transporter activity"/>
    <property type="evidence" value="ECO:0007669"/>
    <property type="project" value="TreeGrafter"/>
</dbReference>
<dbReference type="InterPro" id="IPR003439">
    <property type="entry name" value="ABC_transporter-like_ATP-bd"/>
</dbReference>
<evidence type="ECO:0000259" key="12">
    <source>
        <dbReference type="PROSITE" id="PS50929"/>
    </source>
</evidence>
<dbReference type="Gene3D" id="1.20.1560.10">
    <property type="entry name" value="ABC transporter type 1, transmembrane domain"/>
    <property type="match status" value="1"/>
</dbReference>
<protein>
    <submittedName>
        <fullName evidence="13">ABC-type multidrug transport system, ATPase and permease component</fullName>
    </submittedName>
</protein>
<name>A0A1H5P363_9ACTN</name>
<dbReference type="FunFam" id="3.40.50.300:FF:001001">
    <property type="entry name" value="Multidrug ABC transporter ATP-binding protein"/>
    <property type="match status" value="1"/>
</dbReference>
<evidence type="ECO:0000256" key="1">
    <source>
        <dbReference type="ARBA" id="ARBA00004651"/>
    </source>
</evidence>
<evidence type="ECO:0000256" key="8">
    <source>
        <dbReference type="ARBA" id="ARBA00022989"/>
    </source>
</evidence>
<dbReference type="InterPro" id="IPR003593">
    <property type="entry name" value="AAA+_ATPase"/>
</dbReference>
<feature type="domain" description="ABC transporter" evidence="11">
    <location>
        <begin position="352"/>
        <end position="586"/>
    </location>
</feature>
<keyword evidence="8 10" id="KW-1133">Transmembrane helix</keyword>
<evidence type="ECO:0000313" key="14">
    <source>
        <dbReference type="Proteomes" id="UP000181980"/>
    </source>
</evidence>
<dbReference type="EMBL" id="FNUC01000004">
    <property type="protein sequence ID" value="SEF08299.1"/>
    <property type="molecule type" value="Genomic_DNA"/>
</dbReference>
<feature type="transmembrane region" description="Helical" evidence="10">
    <location>
        <begin position="153"/>
        <end position="174"/>
    </location>
</feature>
<dbReference type="Gene3D" id="3.40.50.300">
    <property type="entry name" value="P-loop containing nucleotide triphosphate hydrolases"/>
    <property type="match status" value="1"/>
</dbReference>
<evidence type="ECO:0000259" key="11">
    <source>
        <dbReference type="PROSITE" id="PS50893"/>
    </source>
</evidence>
<dbReference type="InterPro" id="IPR027417">
    <property type="entry name" value="P-loop_NTPase"/>
</dbReference>
<evidence type="ECO:0000256" key="3">
    <source>
        <dbReference type="ARBA" id="ARBA00022475"/>
    </source>
</evidence>
<keyword evidence="9 10" id="KW-0472">Membrane</keyword>
<dbReference type="STRING" id="561176.SAMN04488561_3620"/>
<feature type="transmembrane region" description="Helical" evidence="10">
    <location>
        <begin position="180"/>
        <end position="198"/>
    </location>
</feature>
<proteinExistence type="predicted"/>
<dbReference type="Pfam" id="PF00005">
    <property type="entry name" value="ABC_tran"/>
    <property type="match status" value="1"/>
</dbReference>
<dbReference type="PROSITE" id="PS50893">
    <property type="entry name" value="ABC_TRANSPORTER_2"/>
    <property type="match status" value="1"/>
</dbReference>
<dbReference type="PANTHER" id="PTHR43394">
    <property type="entry name" value="ATP-DEPENDENT PERMEASE MDL1, MITOCHONDRIAL"/>
    <property type="match status" value="1"/>
</dbReference>
<dbReference type="SMART" id="SM00382">
    <property type="entry name" value="AAA"/>
    <property type="match status" value="1"/>
</dbReference>
<comment type="subcellular location">
    <subcellularLocation>
        <location evidence="1">Cell membrane</location>
        <topology evidence="1">Multi-pass membrane protein</topology>
    </subcellularLocation>
</comment>
<dbReference type="InterPro" id="IPR011527">
    <property type="entry name" value="ABC1_TM_dom"/>
</dbReference>
<evidence type="ECO:0000256" key="4">
    <source>
        <dbReference type="ARBA" id="ARBA00022519"/>
    </source>
</evidence>
<evidence type="ECO:0000313" key="13">
    <source>
        <dbReference type="EMBL" id="SEF08299.1"/>
    </source>
</evidence>
<evidence type="ECO:0000256" key="10">
    <source>
        <dbReference type="SAM" id="Phobius"/>
    </source>
</evidence>
<evidence type="ECO:0000256" key="9">
    <source>
        <dbReference type="ARBA" id="ARBA00023136"/>
    </source>
</evidence>
<organism evidence="13 14">
    <name type="scientific">Jiangella alba</name>
    <dbReference type="NCBI Taxonomy" id="561176"/>
    <lineage>
        <taxon>Bacteria</taxon>
        <taxon>Bacillati</taxon>
        <taxon>Actinomycetota</taxon>
        <taxon>Actinomycetes</taxon>
        <taxon>Jiangellales</taxon>
        <taxon>Jiangellaceae</taxon>
        <taxon>Jiangella</taxon>
    </lineage>
</organism>
<dbReference type="Pfam" id="PF00664">
    <property type="entry name" value="ABC_membrane"/>
    <property type="match status" value="1"/>
</dbReference>
<evidence type="ECO:0000256" key="5">
    <source>
        <dbReference type="ARBA" id="ARBA00022692"/>
    </source>
</evidence>
<keyword evidence="6" id="KW-0547">Nucleotide-binding</keyword>
<dbReference type="Proteomes" id="UP000181980">
    <property type="component" value="Unassembled WGS sequence"/>
</dbReference>
<feature type="transmembrane region" description="Helical" evidence="10">
    <location>
        <begin position="78"/>
        <end position="98"/>
    </location>
</feature>
<dbReference type="GO" id="GO:0005524">
    <property type="term" value="F:ATP binding"/>
    <property type="evidence" value="ECO:0007669"/>
    <property type="project" value="UniProtKB-KW"/>
</dbReference>
<reference evidence="14" key="1">
    <citation type="submission" date="2016-10" db="EMBL/GenBank/DDBJ databases">
        <authorList>
            <person name="Varghese N."/>
            <person name="Submissions S."/>
        </authorList>
    </citation>
    <scope>NUCLEOTIDE SEQUENCE [LARGE SCALE GENOMIC DNA]</scope>
    <source>
        <strain evidence="14">DSM 45237</strain>
    </source>
</reference>
<dbReference type="RefSeq" id="WP_069110599.1">
    <property type="nucleotide sequence ID" value="NZ_FNUC01000004.1"/>
</dbReference>
<dbReference type="SUPFAM" id="SSF52540">
    <property type="entry name" value="P-loop containing nucleoside triphosphate hydrolases"/>
    <property type="match status" value="1"/>
</dbReference>
<dbReference type="GO" id="GO:0005886">
    <property type="term" value="C:plasma membrane"/>
    <property type="evidence" value="ECO:0007669"/>
    <property type="project" value="UniProtKB-SubCell"/>
</dbReference>
<keyword evidence="5 10" id="KW-0812">Transmembrane</keyword>
<dbReference type="SUPFAM" id="SSF90123">
    <property type="entry name" value="ABC transporter transmembrane region"/>
    <property type="match status" value="1"/>
</dbReference>
<keyword evidence="7" id="KW-0067">ATP-binding</keyword>
<dbReference type="OrthoDB" id="9806127at2"/>
<evidence type="ECO:0000256" key="6">
    <source>
        <dbReference type="ARBA" id="ARBA00022741"/>
    </source>
</evidence>
<dbReference type="InterPro" id="IPR036640">
    <property type="entry name" value="ABC1_TM_sf"/>
</dbReference>
<feature type="transmembrane region" description="Helical" evidence="10">
    <location>
        <begin position="262"/>
        <end position="284"/>
    </location>
</feature>
<gene>
    <name evidence="13" type="ORF">SAMN04488561_3620</name>
</gene>
<evidence type="ECO:0000256" key="2">
    <source>
        <dbReference type="ARBA" id="ARBA00022448"/>
    </source>
</evidence>
<dbReference type="PANTHER" id="PTHR43394:SF1">
    <property type="entry name" value="ATP-BINDING CASSETTE SUB-FAMILY B MEMBER 10, MITOCHONDRIAL"/>
    <property type="match status" value="1"/>
</dbReference>
<dbReference type="InterPro" id="IPR039421">
    <property type="entry name" value="Type_1_exporter"/>
</dbReference>